<reference evidence="2" key="1">
    <citation type="journal article" date="2023" name="Front. Plant Sci.">
        <title>Chromosomal-level genome assembly of Melastoma candidum provides insights into trichome evolution.</title>
        <authorList>
            <person name="Zhong Y."/>
            <person name="Wu W."/>
            <person name="Sun C."/>
            <person name="Zou P."/>
            <person name="Liu Y."/>
            <person name="Dai S."/>
            <person name="Zhou R."/>
        </authorList>
    </citation>
    <scope>NUCLEOTIDE SEQUENCE [LARGE SCALE GENOMIC DNA]</scope>
</reference>
<protein>
    <submittedName>
        <fullName evidence="1">Uncharacterized protein</fullName>
    </submittedName>
</protein>
<proteinExistence type="predicted"/>
<keyword evidence="2" id="KW-1185">Reference proteome</keyword>
<accession>A0ACB9RXT4</accession>
<evidence type="ECO:0000313" key="1">
    <source>
        <dbReference type="EMBL" id="KAI4382626.1"/>
    </source>
</evidence>
<comment type="caution">
    <text evidence="1">The sequence shown here is derived from an EMBL/GenBank/DDBJ whole genome shotgun (WGS) entry which is preliminary data.</text>
</comment>
<name>A0ACB9RXT4_9MYRT</name>
<gene>
    <name evidence="1" type="ORF">MLD38_008566</name>
</gene>
<evidence type="ECO:0000313" key="2">
    <source>
        <dbReference type="Proteomes" id="UP001057402"/>
    </source>
</evidence>
<dbReference type="EMBL" id="CM042882">
    <property type="protein sequence ID" value="KAI4382626.1"/>
    <property type="molecule type" value="Genomic_DNA"/>
</dbReference>
<sequence length="224" mass="25516">MLVHQSKCLQDKMTAKESATWLAILNQEEALCRKLYRGTTHNFSGSAYRSSFLTTDVGDYDVEGACDEQVLVAEERKPLVGFSGHRQQFPREVVMPPSIYQIKSEWLESNCSNEQVLMPKRKQLFDGPNMNKYRETYTCEFRECSYSDADLGFDDRVSRNNHQMICLHRNSSRPKAGISAFLVSDDAQSASTQSAQLKVWSSFGRAEVPWLKCIWTGGWSGNFI</sequence>
<organism evidence="1 2">
    <name type="scientific">Melastoma candidum</name>
    <dbReference type="NCBI Taxonomy" id="119954"/>
    <lineage>
        <taxon>Eukaryota</taxon>
        <taxon>Viridiplantae</taxon>
        <taxon>Streptophyta</taxon>
        <taxon>Embryophyta</taxon>
        <taxon>Tracheophyta</taxon>
        <taxon>Spermatophyta</taxon>
        <taxon>Magnoliopsida</taxon>
        <taxon>eudicotyledons</taxon>
        <taxon>Gunneridae</taxon>
        <taxon>Pentapetalae</taxon>
        <taxon>rosids</taxon>
        <taxon>malvids</taxon>
        <taxon>Myrtales</taxon>
        <taxon>Melastomataceae</taxon>
        <taxon>Melastomatoideae</taxon>
        <taxon>Melastomateae</taxon>
        <taxon>Melastoma</taxon>
    </lineage>
</organism>
<dbReference type="Proteomes" id="UP001057402">
    <property type="component" value="Chromosome 3"/>
</dbReference>